<dbReference type="GO" id="GO:0046872">
    <property type="term" value="F:metal ion binding"/>
    <property type="evidence" value="ECO:0007669"/>
    <property type="project" value="UniProtKB-KW"/>
</dbReference>
<comment type="catalytic activity">
    <reaction evidence="7 8">
        <text>7,8-dihydroneopterin 3'-triphosphate + H2O = 6-carboxy-5,6,7,8-tetrahydropterin + triphosphate + acetaldehyde + 2 H(+)</text>
        <dbReference type="Rhea" id="RHEA:27966"/>
        <dbReference type="ChEBI" id="CHEBI:15343"/>
        <dbReference type="ChEBI" id="CHEBI:15377"/>
        <dbReference type="ChEBI" id="CHEBI:15378"/>
        <dbReference type="ChEBI" id="CHEBI:18036"/>
        <dbReference type="ChEBI" id="CHEBI:58462"/>
        <dbReference type="ChEBI" id="CHEBI:61032"/>
        <dbReference type="EC" id="4.1.2.50"/>
    </reaction>
</comment>
<evidence type="ECO:0000256" key="3">
    <source>
        <dbReference type="ARBA" id="ARBA00018141"/>
    </source>
</evidence>
<evidence type="ECO:0000256" key="6">
    <source>
        <dbReference type="ARBA" id="ARBA00023239"/>
    </source>
</evidence>
<evidence type="ECO:0000313" key="11">
    <source>
        <dbReference type="EMBL" id="PXX97003.1"/>
    </source>
</evidence>
<comment type="pathway">
    <text evidence="1 8">Purine metabolism; 7-cyano-7-deazaguanine biosynthesis.</text>
</comment>
<evidence type="ECO:0000256" key="5">
    <source>
        <dbReference type="ARBA" id="ARBA00022833"/>
    </source>
</evidence>
<evidence type="ECO:0000256" key="7">
    <source>
        <dbReference type="ARBA" id="ARBA00048807"/>
    </source>
</evidence>
<feature type="binding site" evidence="10">
    <location>
        <position position="31"/>
    </location>
    <ligand>
        <name>Zn(2+)</name>
        <dbReference type="ChEBI" id="CHEBI:29105"/>
    </ligand>
</feature>
<dbReference type="InterPro" id="IPR007115">
    <property type="entry name" value="6-PTP_synth/QueD"/>
</dbReference>
<keyword evidence="8" id="KW-0671">Queuosine biosynthesis</keyword>
<dbReference type="AlphaFoldDB" id="A0A2V3ZVE5"/>
<dbReference type="PANTHER" id="PTHR12589">
    <property type="entry name" value="PYRUVOYL TETRAHYDROBIOPTERIN SYNTHASE"/>
    <property type="match status" value="1"/>
</dbReference>
<gene>
    <name evidence="11" type="ORF">DF185_18430</name>
</gene>
<dbReference type="PIRSF" id="PIRSF006113">
    <property type="entry name" value="PTP_synth"/>
    <property type="match status" value="1"/>
</dbReference>
<reference evidence="11 12" key="1">
    <citation type="submission" date="2018-05" db="EMBL/GenBank/DDBJ databases">
        <title>Marinifilum breve JC075T sp. nov., a marine bacterium isolated from Yongle Blue Hole in the South China Sea.</title>
        <authorList>
            <person name="Fu T."/>
        </authorList>
    </citation>
    <scope>NUCLEOTIDE SEQUENCE [LARGE SCALE GENOMIC DNA]</scope>
    <source>
        <strain evidence="11 12">JC075</strain>
    </source>
</reference>
<dbReference type="PANTHER" id="PTHR12589:SF7">
    <property type="entry name" value="6-PYRUVOYL TETRAHYDROBIOPTERIN SYNTHASE"/>
    <property type="match status" value="1"/>
</dbReference>
<sequence>MAKIRLTKEFHFEMAHALWNYDGLCKNIHGHSYILFVTVIGEPITDKSNPKLGMVMDFGDLKGIVAEEIVDQLDHALVLSKDTPDIDQLNIPQMFDRFFVMDYQPTCENMIADFAERIKNRLPQGVELHSLKLHETATSFAEWYASDNE</sequence>
<organism evidence="11 12">
    <name type="scientific">Marinifilum breve</name>
    <dbReference type="NCBI Taxonomy" id="2184082"/>
    <lineage>
        <taxon>Bacteria</taxon>
        <taxon>Pseudomonadati</taxon>
        <taxon>Bacteroidota</taxon>
        <taxon>Bacteroidia</taxon>
        <taxon>Marinilabiliales</taxon>
        <taxon>Marinifilaceae</taxon>
    </lineage>
</organism>
<keyword evidence="12" id="KW-1185">Reference proteome</keyword>
<feature type="binding site" evidence="10">
    <location>
        <position position="16"/>
    </location>
    <ligand>
        <name>Zn(2+)</name>
        <dbReference type="ChEBI" id="CHEBI:29105"/>
    </ligand>
</feature>
<evidence type="ECO:0000256" key="2">
    <source>
        <dbReference type="ARBA" id="ARBA00008900"/>
    </source>
</evidence>
<dbReference type="RefSeq" id="WP_110362380.1">
    <property type="nucleotide sequence ID" value="NZ_QFLI01000010.1"/>
</dbReference>
<evidence type="ECO:0000256" key="10">
    <source>
        <dbReference type="PIRSR" id="PIRSR006113-2"/>
    </source>
</evidence>
<dbReference type="Pfam" id="PF01242">
    <property type="entry name" value="PTPS"/>
    <property type="match status" value="1"/>
</dbReference>
<evidence type="ECO:0000256" key="1">
    <source>
        <dbReference type="ARBA" id="ARBA00005061"/>
    </source>
</evidence>
<evidence type="ECO:0000256" key="4">
    <source>
        <dbReference type="ARBA" id="ARBA00022723"/>
    </source>
</evidence>
<accession>A0A2V3ZVE5</accession>
<feature type="active site" description="Charge relay system" evidence="9">
    <location>
        <position position="75"/>
    </location>
</feature>
<protein>
    <recommendedName>
        <fullName evidence="3 8">6-carboxy-5,6,7,8-tetrahydropterin synthase</fullName>
        <ecNumber evidence="8">4.-.-.-</ecNumber>
    </recommendedName>
</protein>
<keyword evidence="4 8" id="KW-0479">Metal-binding</keyword>
<feature type="active site" description="Charge relay system" evidence="9">
    <location>
        <position position="135"/>
    </location>
</feature>
<dbReference type="GO" id="GO:0008616">
    <property type="term" value="P:tRNA queuosine(34) biosynthetic process"/>
    <property type="evidence" value="ECO:0007669"/>
    <property type="project" value="UniProtKB-KW"/>
</dbReference>
<dbReference type="EC" id="4.-.-.-" evidence="8"/>
<evidence type="ECO:0000256" key="8">
    <source>
        <dbReference type="PIRNR" id="PIRNR006113"/>
    </source>
</evidence>
<feature type="active site" description="Proton acceptor" evidence="9">
    <location>
        <position position="25"/>
    </location>
</feature>
<dbReference type="OrthoDB" id="9804698at2"/>
<evidence type="ECO:0000313" key="12">
    <source>
        <dbReference type="Proteomes" id="UP000248079"/>
    </source>
</evidence>
<comment type="cofactor">
    <cofactor evidence="8 10">
        <name>Zn(2+)</name>
        <dbReference type="ChEBI" id="CHEBI:29105"/>
    </cofactor>
    <text evidence="8 10">Binds 1 zinc ion per subunit.</text>
</comment>
<evidence type="ECO:0000256" key="9">
    <source>
        <dbReference type="PIRSR" id="PIRSR006113-1"/>
    </source>
</evidence>
<keyword evidence="6 8" id="KW-0456">Lyase</keyword>
<dbReference type="GO" id="GO:0070497">
    <property type="term" value="F:6-carboxytetrahydropterin synthase activity"/>
    <property type="evidence" value="ECO:0007669"/>
    <property type="project" value="UniProtKB-EC"/>
</dbReference>
<feature type="binding site" evidence="10">
    <location>
        <position position="29"/>
    </location>
    <ligand>
        <name>Zn(2+)</name>
        <dbReference type="ChEBI" id="CHEBI:29105"/>
    </ligand>
</feature>
<dbReference type="Gene3D" id="3.30.479.10">
    <property type="entry name" value="6-pyruvoyl tetrahydropterin synthase/QueD"/>
    <property type="match status" value="2"/>
</dbReference>
<keyword evidence="5 8" id="KW-0862">Zinc</keyword>
<comment type="caution">
    <text evidence="11">The sequence shown here is derived from an EMBL/GenBank/DDBJ whole genome shotgun (WGS) entry which is preliminary data.</text>
</comment>
<dbReference type="InterPro" id="IPR038418">
    <property type="entry name" value="6-PTP_synth/QueD_sf"/>
</dbReference>
<comment type="similarity">
    <text evidence="2 8">Belongs to the PTPS family. QueD subfamily.</text>
</comment>
<name>A0A2V3ZVE5_9BACT</name>
<dbReference type="EMBL" id="QFLI01000010">
    <property type="protein sequence ID" value="PXX97003.1"/>
    <property type="molecule type" value="Genomic_DNA"/>
</dbReference>
<dbReference type="Proteomes" id="UP000248079">
    <property type="component" value="Unassembled WGS sequence"/>
</dbReference>
<proteinExistence type="inferred from homology"/>
<dbReference type="SUPFAM" id="SSF55620">
    <property type="entry name" value="Tetrahydrobiopterin biosynthesis enzymes-like"/>
    <property type="match status" value="1"/>
</dbReference>
<dbReference type="UniPathway" id="UPA00391"/>